<sequence>MMGISVVKSDVKAMVFSGFVGQVVGACGPAAWPSVSSSPSTPSSTSNSPNSRGGCWGSANLTRPAQAAVVLAFGGGGSAAVGDDVRGGAQGEVED</sequence>
<reference evidence="2" key="2">
    <citation type="submission" date="2023-06" db="EMBL/GenBank/DDBJ databases">
        <authorList>
            <person name="Ma L."/>
            <person name="Liu K.-W."/>
            <person name="Li Z."/>
            <person name="Hsiao Y.-Y."/>
            <person name="Qi Y."/>
            <person name="Fu T."/>
            <person name="Tang G."/>
            <person name="Zhang D."/>
            <person name="Sun W.-H."/>
            <person name="Liu D.-K."/>
            <person name="Li Y."/>
            <person name="Chen G.-Z."/>
            <person name="Liu X.-D."/>
            <person name="Liao X.-Y."/>
            <person name="Jiang Y.-T."/>
            <person name="Yu X."/>
            <person name="Hao Y."/>
            <person name="Huang J."/>
            <person name="Zhao X.-W."/>
            <person name="Ke S."/>
            <person name="Chen Y.-Y."/>
            <person name="Wu W.-L."/>
            <person name="Hsu J.-L."/>
            <person name="Lin Y.-F."/>
            <person name="Huang M.-D."/>
            <person name="Li C.-Y."/>
            <person name="Huang L."/>
            <person name="Wang Z.-W."/>
            <person name="Zhao X."/>
            <person name="Zhong W.-Y."/>
            <person name="Peng D.-H."/>
            <person name="Ahmad S."/>
            <person name="Lan S."/>
            <person name="Zhang J.-S."/>
            <person name="Tsai W.-C."/>
            <person name="Van De Peer Y."/>
            <person name="Liu Z.-J."/>
        </authorList>
    </citation>
    <scope>NUCLEOTIDE SEQUENCE</scope>
    <source>
        <strain evidence="2">SCP</strain>
        <tissue evidence="2">Leaves</tissue>
    </source>
</reference>
<proteinExistence type="predicted"/>
<organism evidence="2 3">
    <name type="scientific">Acorus gramineus</name>
    <name type="common">Dwarf sweet flag</name>
    <dbReference type="NCBI Taxonomy" id="55184"/>
    <lineage>
        <taxon>Eukaryota</taxon>
        <taxon>Viridiplantae</taxon>
        <taxon>Streptophyta</taxon>
        <taxon>Embryophyta</taxon>
        <taxon>Tracheophyta</taxon>
        <taxon>Spermatophyta</taxon>
        <taxon>Magnoliopsida</taxon>
        <taxon>Liliopsida</taxon>
        <taxon>Acoraceae</taxon>
        <taxon>Acorus</taxon>
    </lineage>
</organism>
<feature type="compositionally biased region" description="Low complexity" evidence="1">
    <location>
        <begin position="33"/>
        <end position="51"/>
    </location>
</feature>
<keyword evidence="3" id="KW-1185">Reference proteome</keyword>
<dbReference type="AlphaFoldDB" id="A0AAV9BR71"/>
<accession>A0AAV9BR71</accession>
<evidence type="ECO:0000313" key="2">
    <source>
        <dbReference type="EMBL" id="KAK1278679.1"/>
    </source>
</evidence>
<protein>
    <submittedName>
        <fullName evidence="2">Uncharacterized protein</fullName>
    </submittedName>
</protein>
<evidence type="ECO:0000313" key="3">
    <source>
        <dbReference type="Proteomes" id="UP001179952"/>
    </source>
</evidence>
<gene>
    <name evidence="2" type="ORF">QJS04_geneDACA017160</name>
</gene>
<name>A0AAV9BR71_ACOGR</name>
<comment type="caution">
    <text evidence="2">The sequence shown here is derived from an EMBL/GenBank/DDBJ whole genome shotgun (WGS) entry which is preliminary data.</text>
</comment>
<reference evidence="2" key="1">
    <citation type="journal article" date="2023" name="Nat. Commun.">
        <title>Diploid and tetraploid genomes of Acorus and the evolution of monocots.</title>
        <authorList>
            <person name="Ma L."/>
            <person name="Liu K.W."/>
            <person name="Li Z."/>
            <person name="Hsiao Y.Y."/>
            <person name="Qi Y."/>
            <person name="Fu T."/>
            <person name="Tang G.D."/>
            <person name="Zhang D."/>
            <person name="Sun W.H."/>
            <person name="Liu D.K."/>
            <person name="Li Y."/>
            <person name="Chen G.Z."/>
            <person name="Liu X.D."/>
            <person name="Liao X.Y."/>
            <person name="Jiang Y.T."/>
            <person name="Yu X."/>
            <person name="Hao Y."/>
            <person name="Huang J."/>
            <person name="Zhao X.W."/>
            <person name="Ke S."/>
            <person name="Chen Y.Y."/>
            <person name="Wu W.L."/>
            <person name="Hsu J.L."/>
            <person name="Lin Y.F."/>
            <person name="Huang M.D."/>
            <person name="Li C.Y."/>
            <person name="Huang L."/>
            <person name="Wang Z.W."/>
            <person name="Zhao X."/>
            <person name="Zhong W.Y."/>
            <person name="Peng D.H."/>
            <person name="Ahmad S."/>
            <person name="Lan S."/>
            <person name="Zhang J.S."/>
            <person name="Tsai W.C."/>
            <person name="Van de Peer Y."/>
            <person name="Liu Z.J."/>
        </authorList>
    </citation>
    <scope>NUCLEOTIDE SEQUENCE</scope>
    <source>
        <strain evidence="2">SCP</strain>
    </source>
</reference>
<evidence type="ECO:0000256" key="1">
    <source>
        <dbReference type="SAM" id="MobiDB-lite"/>
    </source>
</evidence>
<feature type="region of interest" description="Disordered" evidence="1">
    <location>
        <begin position="31"/>
        <end position="58"/>
    </location>
</feature>
<dbReference type="Proteomes" id="UP001179952">
    <property type="component" value="Unassembled WGS sequence"/>
</dbReference>
<dbReference type="EMBL" id="JAUJYN010000002">
    <property type="protein sequence ID" value="KAK1278679.1"/>
    <property type="molecule type" value="Genomic_DNA"/>
</dbReference>